<feature type="domain" description="C2H2-type" evidence="8">
    <location>
        <begin position="1838"/>
        <end position="1865"/>
    </location>
</feature>
<feature type="region of interest" description="Disordered" evidence="6">
    <location>
        <begin position="1916"/>
        <end position="2186"/>
    </location>
</feature>
<evidence type="ECO:0000259" key="7">
    <source>
        <dbReference type="PROSITE" id="PS50016"/>
    </source>
</evidence>
<dbReference type="PROSITE" id="PS00028">
    <property type="entry name" value="ZINC_FINGER_C2H2_1"/>
    <property type="match status" value="4"/>
</dbReference>
<organism evidence="9 10">
    <name type="scientific">Bemisia tabaci</name>
    <name type="common">Sweetpotato whitefly</name>
    <name type="synonym">Aleurodes tabaci</name>
    <dbReference type="NCBI Taxonomy" id="7038"/>
    <lineage>
        <taxon>Eukaryota</taxon>
        <taxon>Metazoa</taxon>
        <taxon>Ecdysozoa</taxon>
        <taxon>Arthropoda</taxon>
        <taxon>Hexapoda</taxon>
        <taxon>Insecta</taxon>
        <taxon>Pterygota</taxon>
        <taxon>Neoptera</taxon>
        <taxon>Paraneoptera</taxon>
        <taxon>Hemiptera</taxon>
        <taxon>Sternorrhyncha</taxon>
        <taxon>Aleyrodoidea</taxon>
        <taxon>Aleyrodidae</taxon>
        <taxon>Aleyrodinae</taxon>
        <taxon>Bemisia</taxon>
    </lineage>
</organism>
<feature type="compositionally biased region" description="Basic and acidic residues" evidence="6">
    <location>
        <begin position="22"/>
        <end position="43"/>
    </location>
</feature>
<feature type="compositionally biased region" description="Basic and acidic residues" evidence="6">
    <location>
        <begin position="156"/>
        <end position="175"/>
    </location>
</feature>
<dbReference type="PROSITE" id="PS50157">
    <property type="entry name" value="ZINC_FINGER_C2H2_2"/>
    <property type="match status" value="2"/>
</dbReference>
<dbReference type="GO" id="GO:0005634">
    <property type="term" value="C:nucleus"/>
    <property type="evidence" value="ECO:0007669"/>
    <property type="project" value="TreeGrafter"/>
</dbReference>
<evidence type="ECO:0000313" key="9">
    <source>
        <dbReference type="EMBL" id="CAH0394559.1"/>
    </source>
</evidence>
<name>A0A9P0AM83_BEMTA</name>
<feature type="compositionally biased region" description="Basic residues" evidence="6">
    <location>
        <begin position="2366"/>
        <end position="2378"/>
    </location>
</feature>
<feature type="compositionally biased region" description="Acidic residues" evidence="6">
    <location>
        <begin position="1"/>
        <end position="10"/>
    </location>
</feature>
<gene>
    <name evidence="9" type="ORF">BEMITA_LOCUS12843</name>
</gene>
<feature type="compositionally biased region" description="Polar residues" evidence="6">
    <location>
        <begin position="759"/>
        <end position="772"/>
    </location>
</feature>
<feature type="region of interest" description="Disordered" evidence="6">
    <location>
        <begin position="352"/>
        <end position="464"/>
    </location>
</feature>
<feature type="compositionally biased region" description="Polar residues" evidence="6">
    <location>
        <begin position="559"/>
        <end position="571"/>
    </location>
</feature>
<feature type="compositionally biased region" description="Polar residues" evidence="6">
    <location>
        <begin position="1441"/>
        <end position="1466"/>
    </location>
</feature>
<dbReference type="InterPro" id="IPR036236">
    <property type="entry name" value="Znf_C2H2_sf"/>
</dbReference>
<feature type="compositionally biased region" description="Polar residues" evidence="6">
    <location>
        <begin position="742"/>
        <end position="751"/>
    </location>
</feature>
<feature type="compositionally biased region" description="Low complexity" evidence="6">
    <location>
        <begin position="1927"/>
        <end position="1940"/>
    </location>
</feature>
<dbReference type="PANTHER" id="PTHR24379:SF127">
    <property type="entry name" value="BLOODY FINGERS-RELATED"/>
    <property type="match status" value="1"/>
</dbReference>
<feature type="region of interest" description="Disordered" evidence="6">
    <location>
        <begin position="543"/>
        <end position="578"/>
    </location>
</feature>
<evidence type="ECO:0000256" key="2">
    <source>
        <dbReference type="ARBA" id="ARBA00022737"/>
    </source>
</evidence>
<feature type="region of interest" description="Disordered" evidence="6">
    <location>
        <begin position="723"/>
        <end position="835"/>
    </location>
</feature>
<dbReference type="SMART" id="SM00355">
    <property type="entry name" value="ZnF_C2H2"/>
    <property type="match status" value="10"/>
</dbReference>
<feature type="compositionally biased region" description="Polar residues" evidence="6">
    <location>
        <begin position="2384"/>
        <end position="2393"/>
    </location>
</feature>
<evidence type="ECO:0000259" key="8">
    <source>
        <dbReference type="PROSITE" id="PS50157"/>
    </source>
</evidence>
<feature type="region of interest" description="Disordered" evidence="6">
    <location>
        <begin position="2229"/>
        <end position="2393"/>
    </location>
</feature>
<dbReference type="PROSITE" id="PS50016">
    <property type="entry name" value="ZF_PHD_2"/>
    <property type="match status" value="1"/>
</dbReference>
<evidence type="ECO:0000256" key="4">
    <source>
        <dbReference type="ARBA" id="ARBA00022833"/>
    </source>
</evidence>
<evidence type="ECO:0000256" key="1">
    <source>
        <dbReference type="ARBA" id="ARBA00022723"/>
    </source>
</evidence>
<feature type="compositionally biased region" description="Polar residues" evidence="6">
    <location>
        <begin position="1488"/>
        <end position="1500"/>
    </location>
</feature>
<proteinExistence type="predicted"/>
<dbReference type="PANTHER" id="PTHR24379">
    <property type="entry name" value="KRAB AND ZINC FINGER DOMAIN-CONTAINING"/>
    <property type="match status" value="1"/>
</dbReference>
<dbReference type="InterPro" id="IPR013087">
    <property type="entry name" value="Znf_C2H2_type"/>
</dbReference>
<dbReference type="InterPro" id="IPR001965">
    <property type="entry name" value="Znf_PHD"/>
</dbReference>
<feature type="compositionally biased region" description="Low complexity" evidence="6">
    <location>
        <begin position="380"/>
        <end position="396"/>
    </location>
</feature>
<dbReference type="InterPro" id="IPR019786">
    <property type="entry name" value="Zinc_finger_PHD-type_CS"/>
</dbReference>
<feature type="compositionally biased region" description="Polar residues" evidence="6">
    <location>
        <begin position="1398"/>
        <end position="1410"/>
    </location>
</feature>
<sequence length="2542" mass="281660">MESENVQDEDLTSHVIETDFIVSKDLHDQDDSPLKSDHVDAKKPKVSMPGVLLDPNESGSQLERVNGKVSEKEDEEEESFDPEQLSQSSSSDDSSASSDVSSTSSDDERSKSFLNQSNTSVNSDSPVNQWSSSLTGTGIKLSVKSIRDCNQPGDSNKVEPSKVFCDDVKSSRLSDDSSSSDSVETPSKLENCKDWSSPEKDDESFNSSPNSRRSSTNFKGSISNFNTSIDSIPIENSNSGLSNYNASRNERQSIDSVGSHVSLKSNDIVFERKLSLSSDSSDSENSRDQPEPVQNVSQIIENTLCNSVKSNLNNSFIKRIDPHLNHENSNELLNSSTCVKFNDVITARSPEKTLTSPLKEASQDSCSSDKFFNSTEKTDNSSLNNSVNSVQKVNSSQAPVNQLSNNVDESPKNSSNQLMLNSVSKTKNISKSENSVEEMEQEDSNNSDHTQPLKDSFSNCTGGERNLKDTIAVRSVRNSSEVDAFGNRIADEHSCSNSNSKEICQSISIGVKTSNANISKEVTKTNKPSKDLDLNFESQDMGMEISSDSSLSDDEGSEVNMSHLNNLSSGNEDSDQENEELAVDVMAVIGGSNEKESLGAGVDVMDVIGCKIEEESGSTASNDSKTVGLDSKEEPYKTTTDIMNVIGYSKDIESEGTSVDVMKVIGSAMENDSDGSPTDKIHPNTGGTSKKELDAVMRIIGVSNETEPMDIDVLKVIGGSDFVLSKNEDTPSMSNKEDTRMSLDQSFSDSCSEPKDGGETSTTVKNKESGFSSPDVEMYSNSLENKLESEESTKRSDLGTYKEETNVENSKDSDMPTVTENFGTDSETQSSSLTKRLSQNDCLESCSLKKKKLLPSSKHKYILPAPSPGQNCGEIGEEHMTEYAQYLGLQPSLKFKCCICAQVGFQSYAELREHQKNCQSSEACRSSTSLEKPNFEKVTYPTADDINQMNFRISRKVYLCSACGTYYENWELFLHMQEVHHQFICLLCLKMFKMSYLLSDHLVLIHGVEVKSFPTLSDFKEMFNCALFVSCTDCGKTFGESDDWSSHNCSFVCNVCNVKNGHLPRCQRNLIFKGNQTDTKVATTKCIIRVNPSTTTTMILPKRDDKSYDIASSFCSVDLQEGESMSGAEPSDSEKFEAPKCSDLPQQVVKPNDTPILSRLFGEGNSKEEIIIPTVNSPVQPSEESNLAACSKDSSGSHGKVSNLPEEEDLGTKNNEDEFRSSTLTALHDHSPNPNGNQGDATFSNSNTEEMDNLVETSNSIPENKSDTQVKKFNEVSSVDSRESQKSENPVKCSDMKLIIKKSAFNNPNFRLNSNFEKVESQADPDNDSLDEEDEEGEEGESKLNKSDSSVFDPDYEAETKPARSRSITSPINCEDENESPEPTGSNHHFQTEENVDSKSILNPTDQSQISEKDSEKNDSNIDVSMESQPSVSDDSRMQYESDSQPADASSNIASNLADTNPKQNPSVNSNDTSDSDSNKLSMAVDNNDMTTDSKSSLKSNHADEKMIIDYDGDNAVDNFDSDQGSPSRSGPDDDGIELASKEVPALTLPLSSPLESVPLNTLVKECVRIACTACSYCNHALKIAVHARELVLHLLAEHRFTPSRVEDSPEKLISVLKNGLTPLENIFFNTNSYDSSDKASNLPYDGTFSCFQCPFWTLQHKDLYTHKRKMHQKTILLCVMCKSNFYSYSELLCHMCPGTYQPNDILFRCCFCNIDKIPSAFRLMVHIRKSHHTCEICLDVSTDQQKLATHMWKHKLHHLCYRCGIAYRNKPDITRHLFWKHGTESVLCKKCLQKKWPHVYHFCIPPATVVCDECNATFTRTVALRVHKRLHSNEKPHACTQCEEKFISKKILEKHEISHSSKEEGGSGAEVEKKEYDPAVAESLGLTNPPIQIQKTDEKQNIDVDDDTVPVVRIKKNKTKKKKPMLDLTDLPPLNLSSESDSEPELPKSTMPLETVEVKSEIEGKPEEPSDMKENILAETEEKKESNVEETEEKKEPNVEETEEKKEPNAEETEDKKESNAEETASKWLDVIMADHDYCKPKSSEPEGSENKEIKPETSIDMNASLNSTLDTKETSASDSSPTKRKSKSPKKKLNKSSNSSSSSSSSDTDSSSCSCGPNCSCSSSSSDSSTSTSSDSDSSSPENRRKQEERRQKRRERGKTKSPKIDTQVEPAISVENEEPYIMESDLDTDITLTDEDFYDEYPQQHANKMLAEKQQSEKDQLMLLASVAPTHTAPSSPMVSAEEAPATPQPVASPKLKKKLKTKRKRNEALLPTSMPPDAPTLESKLSQLPATPPLITKLPNPNARNYSVPQTPTSEHFSDRTLSTGGSGSESESKRSSKRRRVKNKFYGYSSEEENQTENSKPRFRPKKHKKVVAMRKSEPTLTRPNPFNVSFPIQPPSMSSYQPYQSHQPTITIKPVLPPVSNVVRSTLPPVRHRPPTPSSSSDSDDDKLNIDEKFPEPPQAQASFPPMPPATQPSGEKNSNLYCYCQCPYDEVSEMIACDGNDCRIEWFHFECVGIMVPPKGQWFCPDCRKKKNLSY</sequence>
<dbReference type="KEGG" id="btab:109032581"/>
<feature type="compositionally biased region" description="Basic and acidic residues" evidence="6">
    <location>
        <begin position="2144"/>
        <end position="2153"/>
    </location>
</feature>
<feature type="region of interest" description="Disordered" evidence="6">
    <location>
        <begin position="668"/>
        <end position="690"/>
    </location>
</feature>
<feature type="compositionally biased region" description="Polar residues" evidence="6">
    <location>
        <begin position="1175"/>
        <end position="1185"/>
    </location>
</feature>
<dbReference type="SUPFAM" id="SSF57903">
    <property type="entry name" value="FYVE/PHD zinc finger"/>
    <property type="match status" value="1"/>
</dbReference>
<evidence type="ECO:0000313" key="10">
    <source>
        <dbReference type="Proteomes" id="UP001152759"/>
    </source>
</evidence>
<feature type="compositionally biased region" description="Basic residues" evidence="6">
    <location>
        <begin position="2258"/>
        <end position="2269"/>
    </location>
</feature>
<feature type="compositionally biased region" description="Polar residues" evidence="6">
    <location>
        <begin position="1232"/>
        <end position="1248"/>
    </location>
</feature>
<feature type="compositionally biased region" description="Low complexity" evidence="6">
    <location>
        <begin position="82"/>
        <end position="104"/>
    </location>
</feature>
<feature type="region of interest" description="Disordered" evidence="6">
    <location>
        <begin position="1"/>
        <end position="222"/>
    </location>
</feature>
<accession>A0A9P0AM83</accession>
<evidence type="ECO:0000256" key="3">
    <source>
        <dbReference type="ARBA" id="ARBA00022771"/>
    </source>
</evidence>
<feature type="compositionally biased region" description="Acidic residues" evidence="6">
    <location>
        <begin position="435"/>
        <end position="445"/>
    </location>
</feature>
<dbReference type="Gene3D" id="3.30.40.10">
    <property type="entry name" value="Zinc/RING finger domain, C3HC4 (zinc finger)"/>
    <property type="match status" value="1"/>
</dbReference>
<feature type="compositionally biased region" description="Polar residues" evidence="6">
    <location>
        <begin position="2061"/>
        <end position="2071"/>
    </location>
</feature>
<reference evidence="9" key="1">
    <citation type="submission" date="2021-12" db="EMBL/GenBank/DDBJ databases">
        <authorList>
            <person name="King R."/>
        </authorList>
    </citation>
    <scope>NUCLEOTIDE SEQUENCE</scope>
</reference>
<feature type="compositionally biased region" description="Basic and acidic residues" evidence="6">
    <location>
        <begin position="1210"/>
        <end position="1220"/>
    </location>
</feature>
<dbReference type="InterPro" id="IPR019787">
    <property type="entry name" value="Znf_PHD-finger"/>
</dbReference>
<feature type="compositionally biased region" description="Basic residues" evidence="6">
    <location>
        <begin position="2084"/>
        <end position="2096"/>
    </location>
</feature>
<feature type="region of interest" description="Disordered" evidence="6">
    <location>
        <begin position="1175"/>
        <end position="1501"/>
    </location>
</feature>
<dbReference type="SUPFAM" id="SSF57667">
    <property type="entry name" value="beta-beta-alpha zinc fingers"/>
    <property type="match status" value="1"/>
</dbReference>
<protein>
    <submittedName>
        <fullName evidence="9">Uncharacterized protein</fullName>
    </submittedName>
</protein>
<keyword evidence="2" id="KW-0677">Repeat</keyword>
<feature type="region of interest" description="Disordered" evidence="6">
    <location>
        <begin position="1513"/>
        <end position="1538"/>
    </location>
</feature>
<feature type="compositionally biased region" description="Low complexity" evidence="6">
    <location>
        <begin position="205"/>
        <end position="218"/>
    </location>
</feature>
<feature type="compositionally biased region" description="Polar residues" evidence="6">
    <location>
        <begin position="1421"/>
        <end position="1433"/>
    </location>
</feature>
<feature type="compositionally biased region" description="Basic and acidic residues" evidence="6">
    <location>
        <begin position="785"/>
        <end position="814"/>
    </location>
</feature>
<feature type="compositionally biased region" description="Low complexity" evidence="6">
    <location>
        <begin position="2097"/>
        <end position="2142"/>
    </location>
</feature>
<feature type="compositionally biased region" description="Acidic residues" evidence="6">
    <location>
        <begin position="72"/>
        <end position="81"/>
    </location>
</feature>
<feature type="compositionally biased region" description="Basic and acidic residues" evidence="6">
    <location>
        <begin position="2034"/>
        <end position="2059"/>
    </location>
</feature>
<keyword evidence="4" id="KW-0862">Zinc</keyword>
<feature type="compositionally biased region" description="Basic residues" evidence="6">
    <location>
        <begin position="2154"/>
        <end position="2164"/>
    </location>
</feature>
<keyword evidence="1" id="KW-0479">Metal-binding</keyword>
<dbReference type="GO" id="GO:0000977">
    <property type="term" value="F:RNA polymerase II transcription regulatory region sequence-specific DNA binding"/>
    <property type="evidence" value="ECO:0007669"/>
    <property type="project" value="TreeGrafter"/>
</dbReference>
<dbReference type="GO" id="GO:0008270">
    <property type="term" value="F:zinc ion binding"/>
    <property type="evidence" value="ECO:0007669"/>
    <property type="project" value="UniProtKB-KW"/>
</dbReference>
<feature type="compositionally biased region" description="Basic and acidic residues" evidence="6">
    <location>
        <begin position="1957"/>
        <end position="2021"/>
    </location>
</feature>
<dbReference type="Proteomes" id="UP001152759">
    <property type="component" value="Chromosome 8"/>
</dbReference>
<evidence type="ECO:0000256" key="5">
    <source>
        <dbReference type="PROSITE-ProRule" id="PRU00042"/>
    </source>
</evidence>
<feature type="region of interest" description="Disordered" evidence="6">
    <location>
        <begin position="1121"/>
        <end position="1140"/>
    </location>
</feature>
<feature type="compositionally biased region" description="Basic and acidic residues" evidence="6">
    <location>
        <begin position="1264"/>
        <end position="1286"/>
    </location>
</feature>
<dbReference type="SMART" id="SM00249">
    <property type="entry name" value="PHD"/>
    <property type="match status" value="1"/>
</dbReference>
<dbReference type="PROSITE" id="PS01359">
    <property type="entry name" value="ZF_PHD_1"/>
    <property type="match status" value="1"/>
</dbReference>
<feature type="compositionally biased region" description="Polar residues" evidence="6">
    <location>
        <begin position="113"/>
        <end position="136"/>
    </location>
</feature>
<keyword evidence="3 5" id="KW-0863">Zinc-finger</keyword>
<feature type="compositionally biased region" description="Polar residues" evidence="6">
    <location>
        <begin position="1304"/>
        <end position="1316"/>
    </location>
</feature>
<feature type="compositionally biased region" description="Polar residues" evidence="6">
    <location>
        <begin position="2306"/>
        <end position="2319"/>
    </location>
</feature>
<dbReference type="InterPro" id="IPR013083">
    <property type="entry name" value="Znf_RING/FYVE/PHD"/>
</dbReference>
<feature type="region of interest" description="Disordered" evidence="6">
    <location>
        <begin position="2431"/>
        <end position="2479"/>
    </location>
</feature>
<feature type="compositionally biased region" description="Polar residues" evidence="6">
    <location>
        <begin position="363"/>
        <end position="375"/>
    </location>
</feature>
<keyword evidence="10" id="KW-1185">Reference proteome</keyword>
<dbReference type="EMBL" id="OU963869">
    <property type="protein sequence ID" value="CAH0394559.1"/>
    <property type="molecule type" value="Genomic_DNA"/>
</dbReference>
<feature type="compositionally biased region" description="Polar residues" evidence="6">
    <location>
        <begin position="816"/>
        <end position="835"/>
    </location>
</feature>
<feature type="compositionally biased region" description="Polar residues" evidence="6">
    <location>
        <begin position="397"/>
        <end position="433"/>
    </location>
</feature>
<dbReference type="InterPro" id="IPR011011">
    <property type="entry name" value="Znf_FYVE_PHD"/>
</dbReference>
<dbReference type="Gene3D" id="3.30.160.60">
    <property type="entry name" value="Classic Zinc Finger"/>
    <property type="match status" value="2"/>
</dbReference>
<evidence type="ECO:0000256" key="6">
    <source>
        <dbReference type="SAM" id="MobiDB-lite"/>
    </source>
</evidence>
<dbReference type="CDD" id="cd15505">
    <property type="entry name" value="PHD_ING"/>
    <property type="match status" value="1"/>
</dbReference>
<feature type="compositionally biased region" description="Basic and acidic residues" evidence="6">
    <location>
        <begin position="190"/>
        <end position="199"/>
    </location>
</feature>
<dbReference type="GO" id="GO:0000981">
    <property type="term" value="F:DNA-binding transcription factor activity, RNA polymerase II-specific"/>
    <property type="evidence" value="ECO:0007669"/>
    <property type="project" value="TreeGrafter"/>
</dbReference>
<feature type="compositionally biased region" description="Basic and acidic residues" evidence="6">
    <location>
        <begin position="2452"/>
        <end position="2461"/>
    </location>
</feature>
<feature type="compositionally biased region" description="Acidic residues" evidence="6">
    <location>
        <begin position="1323"/>
        <end position="1339"/>
    </location>
</feature>
<feature type="domain" description="PHD-type" evidence="7">
    <location>
        <begin position="2486"/>
        <end position="2537"/>
    </location>
</feature>
<feature type="compositionally biased region" description="Basic and acidic residues" evidence="6">
    <location>
        <begin position="1411"/>
        <end position="1420"/>
    </location>
</feature>
<feature type="domain" description="C2H2-type" evidence="8">
    <location>
        <begin position="1810"/>
        <end position="1837"/>
    </location>
</feature>